<dbReference type="GO" id="GO:0016020">
    <property type="term" value="C:membrane"/>
    <property type="evidence" value="ECO:0007669"/>
    <property type="project" value="InterPro"/>
</dbReference>
<dbReference type="InterPro" id="IPR001036">
    <property type="entry name" value="Acrflvin-R"/>
</dbReference>
<reference evidence="1" key="1">
    <citation type="journal article" date="2014" name="Front. Microbiol.">
        <title>High frequency of phylogenetically diverse reductive dehalogenase-homologous genes in deep subseafloor sedimentary metagenomes.</title>
        <authorList>
            <person name="Kawai M."/>
            <person name="Futagami T."/>
            <person name="Toyoda A."/>
            <person name="Takaki Y."/>
            <person name="Nishi S."/>
            <person name="Hori S."/>
            <person name="Arai W."/>
            <person name="Tsubouchi T."/>
            <person name="Morono Y."/>
            <person name="Uchiyama I."/>
            <person name="Ito T."/>
            <person name="Fujiyama A."/>
            <person name="Inagaki F."/>
            <person name="Takami H."/>
        </authorList>
    </citation>
    <scope>NUCLEOTIDE SEQUENCE</scope>
    <source>
        <strain evidence="1">Expedition CK06-06</strain>
    </source>
</reference>
<name>X1W0I4_9ZZZZ</name>
<dbReference type="Gene3D" id="3.30.70.1430">
    <property type="entry name" value="Multidrug efflux transporter AcrB pore domain"/>
    <property type="match status" value="1"/>
</dbReference>
<organism evidence="1">
    <name type="scientific">marine sediment metagenome</name>
    <dbReference type="NCBI Taxonomy" id="412755"/>
    <lineage>
        <taxon>unclassified sequences</taxon>
        <taxon>metagenomes</taxon>
        <taxon>ecological metagenomes</taxon>
    </lineage>
</organism>
<gene>
    <name evidence="1" type="ORF">S12H4_55252</name>
</gene>
<accession>X1W0I4</accession>
<evidence type="ECO:0000313" key="1">
    <source>
        <dbReference type="EMBL" id="GAJ20260.1"/>
    </source>
</evidence>
<dbReference type="Pfam" id="PF00873">
    <property type="entry name" value="ACR_tran"/>
    <property type="match status" value="1"/>
</dbReference>
<dbReference type="SUPFAM" id="SSF82693">
    <property type="entry name" value="Multidrug efflux transporter AcrB pore domain, PN1, PN2, PC1 and PC2 subdomains"/>
    <property type="match status" value="1"/>
</dbReference>
<protein>
    <submittedName>
        <fullName evidence="1">Uncharacterized protein</fullName>
    </submittedName>
</protein>
<proteinExistence type="predicted"/>
<comment type="caution">
    <text evidence="1">The sequence shown here is derived from an EMBL/GenBank/DDBJ whole genome shotgun (WGS) entry which is preliminary data.</text>
</comment>
<dbReference type="AlphaFoldDB" id="X1W0I4"/>
<dbReference type="EMBL" id="BARW01035420">
    <property type="protein sequence ID" value="GAJ20260.1"/>
    <property type="molecule type" value="Genomic_DNA"/>
</dbReference>
<dbReference type="GO" id="GO:0022857">
    <property type="term" value="F:transmembrane transporter activity"/>
    <property type="evidence" value="ECO:0007669"/>
    <property type="project" value="InterPro"/>
</dbReference>
<sequence length="46" mass="5261">MGIKRDIYPQVDFGVMNIMTRYPGASPEDVELNVTNKIEEEMKTVT</sequence>
<feature type="non-terminal residue" evidence="1">
    <location>
        <position position="46"/>
    </location>
</feature>